<evidence type="ECO:0000313" key="1">
    <source>
        <dbReference type="EMBL" id="HIZ14206.1"/>
    </source>
</evidence>
<evidence type="ECO:0000313" key="2">
    <source>
        <dbReference type="Proteomes" id="UP000824017"/>
    </source>
</evidence>
<dbReference type="EMBL" id="DXCD01000251">
    <property type="protein sequence ID" value="HIZ14206.1"/>
    <property type="molecule type" value="Genomic_DNA"/>
</dbReference>
<dbReference type="AlphaFoldDB" id="A0A9D2IKH6"/>
<dbReference type="Proteomes" id="UP000824017">
    <property type="component" value="Unassembled WGS sequence"/>
</dbReference>
<sequence length="114" mass="13352">MRIKFYCDLYVSECWREKKERIIKKLRQNRLQPQVYVITLSQGSQNHLEFFSSLLLKQHVIRNAGLFVVGIADGYDEALSITAAIADHVYKETADADIRRFILSRQEEYEKAGR</sequence>
<gene>
    <name evidence="1" type="ORF">H9817_09820</name>
</gene>
<reference evidence="1" key="2">
    <citation type="submission" date="2021-04" db="EMBL/GenBank/DDBJ databases">
        <authorList>
            <person name="Gilroy R."/>
        </authorList>
    </citation>
    <scope>NUCLEOTIDE SEQUENCE</scope>
    <source>
        <strain evidence="1">ChiGjej1B1-13045</strain>
    </source>
</reference>
<protein>
    <submittedName>
        <fullName evidence="1">Uncharacterized protein</fullName>
    </submittedName>
</protein>
<reference evidence="1" key="1">
    <citation type="journal article" date="2021" name="PeerJ">
        <title>Extensive microbial diversity within the chicken gut microbiome revealed by metagenomics and culture.</title>
        <authorList>
            <person name="Gilroy R."/>
            <person name="Ravi A."/>
            <person name="Getino M."/>
            <person name="Pursley I."/>
            <person name="Horton D.L."/>
            <person name="Alikhan N.F."/>
            <person name="Baker D."/>
            <person name="Gharbi K."/>
            <person name="Hall N."/>
            <person name="Watson M."/>
            <person name="Adriaenssens E.M."/>
            <person name="Foster-Nyarko E."/>
            <person name="Jarju S."/>
            <person name="Secka A."/>
            <person name="Antonio M."/>
            <person name="Oren A."/>
            <person name="Chaudhuri R.R."/>
            <person name="La Ragione R."/>
            <person name="Hildebrand F."/>
            <person name="Pallen M.J."/>
        </authorList>
    </citation>
    <scope>NUCLEOTIDE SEQUENCE</scope>
    <source>
        <strain evidence="1">ChiGjej1B1-13045</strain>
    </source>
</reference>
<comment type="caution">
    <text evidence="1">The sequence shown here is derived from an EMBL/GenBank/DDBJ whole genome shotgun (WGS) entry which is preliminary data.</text>
</comment>
<accession>A0A9D2IKH6</accession>
<proteinExistence type="predicted"/>
<name>A0A9D2IKH6_9FIRM</name>
<organism evidence="1 2">
    <name type="scientific">Candidatus Mediterraneibacter stercorigallinarum</name>
    <dbReference type="NCBI Taxonomy" id="2838686"/>
    <lineage>
        <taxon>Bacteria</taxon>
        <taxon>Bacillati</taxon>
        <taxon>Bacillota</taxon>
        <taxon>Clostridia</taxon>
        <taxon>Lachnospirales</taxon>
        <taxon>Lachnospiraceae</taxon>
        <taxon>Mediterraneibacter</taxon>
    </lineage>
</organism>